<reference evidence="1 2" key="1">
    <citation type="journal article" date="2016" name="Mol. Biol. Evol.">
        <title>Comparative Genomics of Early-Diverging Mushroom-Forming Fungi Provides Insights into the Origins of Lignocellulose Decay Capabilities.</title>
        <authorList>
            <person name="Nagy L.G."/>
            <person name="Riley R."/>
            <person name="Tritt A."/>
            <person name="Adam C."/>
            <person name="Daum C."/>
            <person name="Floudas D."/>
            <person name="Sun H."/>
            <person name="Yadav J.S."/>
            <person name="Pangilinan J."/>
            <person name="Larsson K.H."/>
            <person name="Matsuura K."/>
            <person name="Barry K."/>
            <person name="Labutti K."/>
            <person name="Kuo R."/>
            <person name="Ohm R.A."/>
            <person name="Bhattacharya S.S."/>
            <person name="Shirouzu T."/>
            <person name="Yoshinaga Y."/>
            <person name="Martin F.M."/>
            <person name="Grigoriev I.V."/>
            <person name="Hibbett D.S."/>
        </authorList>
    </citation>
    <scope>NUCLEOTIDE SEQUENCE [LARGE SCALE GENOMIC DNA]</scope>
    <source>
        <strain evidence="1 2">HHB12029</strain>
    </source>
</reference>
<dbReference type="InterPro" id="IPR036047">
    <property type="entry name" value="F-box-like_dom_sf"/>
</dbReference>
<keyword evidence="2" id="KW-1185">Reference proteome</keyword>
<organism evidence="1 2">
    <name type="scientific">Exidia glandulosa HHB12029</name>
    <dbReference type="NCBI Taxonomy" id="1314781"/>
    <lineage>
        <taxon>Eukaryota</taxon>
        <taxon>Fungi</taxon>
        <taxon>Dikarya</taxon>
        <taxon>Basidiomycota</taxon>
        <taxon>Agaricomycotina</taxon>
        <taxon>Agaricomycetes</taxon>
        <taxon>Auriculariales</taxon>
        <taxon>Exidiaceae</taxon>
        <taxon>Exidia</taxon>
    </lineage>
</organism>
<evidence type="ECO:0008006" key="3">
    <source>
        <dbReference type="Google" id="ProtNLM"/>
    </source>
</evidence>
<dbReference type="Proteomes" id="UP000077266">
    <property type="component" value="Unassembled WGS sequence"/>
</dbReference>
<evidence type="ECO:0000313" key="2">
    <source>
        <dbReference type="Proteomes" id="UP000077266"/>
    </source>
</evidence>
<gene>
    <name evidence="1" type="ORF">EXIGLDRAFT_721809</name>
</gene>
<name>A0A165QHF4_EXIGL</name>
<dbReference type="InParanoid" id="A0A165QHF4"/>
<sequence>MVFSSLSVRDCISASQTYHRWRVIALDAQNLWSEFDCDAYSDLMVCELLGRSKSWPLRITLDSPSALVEETLLRHMHHVQDLRFAGGIYTLSALLAKSSSSFQQLCLTRLLMPRHSELAGALAHWPFDGRTVFQGITSLELRTTGISFLLQRPGALDGIFDACPSLRRLGLAMPSIVMGPAPMTRAVKTSSPYLDDVYLVGKAGYLCQMLPAFRGVACVEVCVTETLPTDETTLVSSLLTGTGRVREVLYYETSKPSQTLVVQSGDYTRTLIRDVLDNLTMTALCDNGCLDTAETCTIADSLVCGGLREVRAIHAAHLTEITVVIPCMANLLWALHGPNTSSNWHCPALNTVCIAVPLGSALALLQPGTQSTLSVEDVVFLLGHILLFSPSRKLPRLQLKNVTLIFDKNDAENLDDIVLCTEILPVDPTWEPIPKLHSEGGFWSSSS</sequence>
<dbReference type="SUPFAM" id="SSF81383">
    <property type="entry name" value="F-box domain"/>
    <property type="match status" value="1"/>
</dbReference>
<protein>
    <recommendedName>
        <fullName evidence="3">F-box domain-containing protein</fullName>
    </recommendedName>
</protein>
<dbReference type="EMBL" id="KV425883">
    <property type="protein sequence ID" value="KZW03622.1"/>
    <property type="molecule type" value="Genomic_DNA"/>
</dbReference>
<accession>A0A165QHF4</accession>
<evidence type="ECO:0000313" key="1">
    <source>
        <dbReference type="EMBL" id="KZW03622.1"/>
    </source>
</evidence>
<proteinExistence type="predicted"/>
<dbReference type="AlphaFoldDB" id="A0A165QHF4"/>